<dbReference type="Pfam" id="PF02608">
    <property type="entry name" value="Bmp"/>
    <property type="match status" value="1"/>
</dbReference>
<feature type="signal peptide" evidence="7">
    <location>
        <begin position="1"/>
        <end position="31"/>
    </location>
</feature>
<dbReference type="PROSITE" id="PS51318">
    <property type="entry name" value="TAT"/>
    <property type="match status" value="1"/>
</dbReference>
<keyword evidence="3" id="KW-1003">Cell membrane</keyword>
<keyword evidence="10" id="KW-1185">Reference proteome</keyword>
<dbReference type="Gene3D" id="3.40.50.2300">
    <property type="match status" value="2"/>
</dbReference>
<dbReference type="GO" id="GO:0005886">
    <property type="term" value="C:plasma membrane"/>
    <property type="evidence" value="ECO:0007669"/>
    <property type="project" value="UniProtKB-SubCell"/>
</dbReference>
<comment type="caution">
    <text evidence="9">The sequence shown here is derived from an EMBL/GenBank/DDBJ whole genome shotgun (WGS) entry which is preliminary data.</text>
</comment>
<proteinExistence type="inferred from homology"/>
<evidence type="ECO:0000313" key="10">
    <source>
        <dbReference type="Proteomes" id="UP000318801"/>
    </source>
</evidence>
<evidence type="ECO:0000256" key="1">
    <source>
        <dbReference type="ARBA" id="ARBA00004193"/>
    </source>
</evidence>
<evidence type="ECO:0000256" key="5">
    <source>
        <dbReference type="ARBA" id="ARBA00023136"/>
    </source>
</evidence>
<dbReference type="InterPro" id="IPR003760">
    <property type="entry name" value="PnrA-like"/>
</dbReference>
<sequence length="351" mass="36522">MRLPSLTRRAFGRLAFATGLALSVSAPAVMAEDYSADNPLKVAFVVHGTLGDKSFLDSAAAGLKKAEAELPVKATVIEAGSDRSRWQPALADVTDGDYDVIIGGTWEMTGYIAELADEYPEKKFIIFDDAPDFSGGAYPNVLAIQYRTSTAAYLAGYAAAKISKTGKLGEILGVEGSTVLEFAVGFEQGAKAANPDIEVMRSVAGSFTDPAKGKELALAQFAQGADIVFPIAGGTGVGALQAARDEGKLAVGVDSDQAMIFADSDPAQADVIFTSVEKKVGDSLVTALDETIKGTAPYGSAILLGLADGAVGISENSYYEKLVPADVRAEVKTQEDEIISGQITVDTAMGQ</sequence>
<name>A0A506UGQ3_9HYPH</name>
<evidence type="ECO:0000256" key="4">
    <source>
        <dbReference type="ARBA" id="ARBA00022729"/>
    </source>
</evidence>
<keyword evidence="4 7" id="KW-0732">Signal</keyword>
<evidence type="ECO:0000313" key="9">
    <source>
        <dbReference type="EMBL" id="TPW32379.1"/>
    </source>
</evidence>
<evidence type="ECO:0000256" key="6">
    <source>
        <dbReference type="ARBA" id="ARBA00023288"/>
    </source>
</evidence>
<evidence type="ECO:0000256" key="3">
    <source>
        <dbReference type="ARBA" id="ARBA00022475"/>
    </source>
</evidence>
<keyword evidence="5" id="KW-0472">Membrane</keyword>
<gene>
    <name evidence="9" type="ORF">FJU08_05075</name>
</gene>
<dbReference type="OrthoDB" id="9784230at2"/>
<dbReference type="InterPro" id="IPR006311">
    <property type="entry name" value="TAT_signal"/>
</dbReference>
<dbReference type="SUPFAM" id="SSF53822">
    <property type="entry name" value="Periplasmic binding protein-like I"/>
    <property type="match status" value="1"/>
</dbReference>
<organism evidence="9 10">
    <name type="scientific">Martelella alba</name>
    <dbReference type="NCBI Taxonomy" id="2590451"/>
    <lineage>
        <taxon>Bacteria</taxon>
        <taxon>Pseudomonadati</taxon>
        <taxon>Pseudomonadota</taxon>
        <taxon>Alphaproteobacteria</taxon>
        <taxon>Hyphomicrobiales</taxon>
        <taxon>Aurantimonadaceae</taxon>
        <taxon>Martelella</taxon>
    </lineage>
</organism>
<dbReference type="PANTHER" id="PTHR34296">
    <property type="entry name" value="TRANSCRIPTIONAL ACTIVATOR PROTEIN MED"/>
    <property type="match status" value="1"/>
</dbReference>
<dbReference type="EMBL" id="VHLG01000002">
    <property type="protein sequence ID" value="TPW32379.1"/>
    <property type="molecule type" value="Genomic_DNA"/>
</dbReference>
<feature type="chain" id="PRO_5021332923" evidence="7">
    <location>
        <begin position="32"/>
        <end position="351"/>
    </location>
</feature>
<feature type="domain" description="ABC transporter substrate-binding protein PnrA-like" evidence="8">
    <location>
        <begin position="41"/>
        <end position="341"/>
    </location>
</feature>
<evidence type="ECO:0000256" key="2">
    <source>
        <dbReference type="ARBA" id="ARBA00008610"/>
    </source>
</evidence>
<comment type="similarity">
    <text evidence="2">Belongs to the BMP lipoprotein family.</text>
</comment>
<dbReference type="AlphaFoldDB" id="A0A506UGQ3"/>
<dbReference type="Proteomes" id="UP000318801">
    <property type="component" value="Unassembled WGS sequence"/>
</dbReference>
<evidence type="ECO:0000256" key="7">
    <source>
        <dbReference type="SAM" id="SignalP"/>
    </source>
</evidence>
<dbReference type="InterPro" id="IPR050957">
    <property type="entry name" value="BMP_lipoprotein"/>
</dbReference>
<reference evidence="9 10" key="1">
    <citation type="submission" date="2019-06" db="EMBL/GenBank/DDBJ databases">
        <authorList>
            <person name="Li M."/>
        </authorList>
    </citation>
    <scope>NUCLEOTIDE SEQUENCE [LARGE SCALE GENOMIC DNA]</scope>
    <source>
        <strain evidence="9 10">BGMRC2036</strain>
    </source>
</reference>
<dbReference type="PANTHER" id="PTHR34296:SF2">
    <property type="entry name" value="ABC TRANSPORTER GUANOSINE-BINDING PROTEIN NUPN"/>
    <property type="match status" value="1"/>
</dbReference>
<comment type="subcellular location">
    <subcellularLocation>
        <location evidence="1">Cell membrane</location>
        <topology evidence="1">Lipid-anchor</topology>
    </subcellularLocation>
</comment>
<protein>
    <submittedName>
        <fullName evidence="9">BMP family ABC transporter substrate-binding protein</fullName>
    </submittedName>
</protein>
<dbReference type="RefSeq" id="WP_141147890.1">
    <property type="nucleotide sequence ID" value="NZ_VHLG01000002.1"/>
</dbReference>
<dbReference type="InterPro" id="IPR028082">
    <property type="entry name" value="Peripla_BP_I"/>
</dbReference>
<accession>A0A506UGQ3</accession>
<evidence type="ECO:0000259" key="8">
    <source>
        <dbReference type="Pfam" id="PF02608"/>
    </source>
</evidence>
<keyword evidence="6" id="KW-0449">Lipoprotein</keyword>